<dbReference type="GeneID" id="108733342"/>
<accession>A0A1W4WIV4</accession>
<protein>
    <submittedName>
        <fullName evidence="3">Protein angel homolog 2</fullName>
    </submittedName>
</protein>
<dbReference type="OrthoDB" id="10253982at2759"/>
<dbReference type="InParanoid" id="A0A1W4WIV4"/>
<dbReference type="InterPro" id="IPR050410">
    <property type="entry name" value="CCR4/nocturin_mRNA_transcr"/>
</dbReference>
<evidence type="ECO:0000313" key="2">
    <source>
        <dbReference type="Proteomes" id="UP000192223"/>
    </source>
</evidence>
<dbReference type="Gene3D" id="3.60.10.10">
    <property type="entry name" value="Endonuclease/exonuclease/phosphatase"/>
    <property type="match status" value="1"/>
</dbReference>
<dbReference type="PANTHER" id="PTHR12121:SF34">
    <property type="entry name" value="PROTEIN ANGEL"/>
    <property type="match status" value="1"/>
</dbReference>
<dbReference type="Proteomes" id="UP000192223">
    <property type="component" value="Unplaced"/>
</dbReference>
<gene>
    <name evidence="3" type="primary">LOC108733342</name>
</gene>
<dbReference type="AlphaFoldDB" id="A0A1W4WIV4"/>
<dbReference type="SUPFAM" id="SSF56219">
    <property type="entry name" value="DNase I-like"/>
    <property type="match status" value="1"/>
</dbReference>
<keyword evidence="2" id="KW-1185">Reference proteome</keyword>
<dbReference type="Pfam" id="PF03372">
    <property type="entry name" value="Exo_endo_phos"/>
    <property type="match status" value="1"/>
</dbReference>
<dbReference type="RefSeq" id="XP_018319951.1">
    <property type="nucleotide sequence ID" value="XM_018464449.1"/>
</dbReference>
<dbReference type="KEGG" id="apln:108733342"/>
<organism evidence="2 3">
    <name type="scientific">Agrilus planipennis</name>
    <name type="common">Emerald ash borer</name>
    <name type="synonym">Agrilus marcopoli</name>
    <dbReference type="NCBI Taxonomy" id="224129"/>
    <lineage>
        <taxon>Eukaryota</taxon>
        <taxon>Metazoa</taxon>
        <taxon>Ecdysozoa</taxon>
        <taxon>Arthropoda</taxon>
        <taxon>Hexapoda</taxon>
        <taxon>Insecta</taxon>
        <taxon>Pterygota</taxon>
        <taxon>Neoptera</taxon>
        <taxon>Endopterygota</taxon>
        <taxon>Coleoptera</taxon>
        <taxon>Polyphaga</taxon>
        <taxon>Elateriformia</taxon>
        <taxon>Buprestoidea</taxon>
        <taxon>Buprestidae</taxon>
        <taxon>Agrilinae</taxon>
        <taxon>Agrilus</taxon>
    </lineage>
</organism>
<dbReference type="PANTHER" id="PTHR12121">
    <property type="entry name" value="CARBON CATABOLITE REPRESSOR PROTEIN 4"/>
    <property type="match status" value="1"/>
</dbReference>
<dbReference type="InterPro" id="IPR005135">
    <property type="entry name" value="Endo/exonuclease/phosphatase"/>
</dbReference>
<evidence type="ECO:0000313" key="3">
    <source>
        <dbReference type="RefSeq" id="XP_018319951.1"/>
    </source>
</evidence>
<reference evidence="3" key="1">
    <citation type="submission" date="2025-08" db="UniProtKB">
        <authorList>
            <consortium name="RefSeq"/>
        </authorList>
    </citation>
    <scope>IDENTIFICATION</scope>
    <source>
        <tissue evidence="3">Entire body</tissue>
    </source>
</reference>
<feature type="domain" description="Endonuclease/exonuclease/phosphatase" evidence="1">
    <location>
        <begin position="115"/>
        <end position="409"/>
    </location>
</feature>
<dbReference type="CTD" id="37748"/>
<dbReference type="InterPro" id="IPR036691">
    <property type="entry name" value="Endo/exonu/phosph_ase_sf"/>
</dbReference>
<proteinExistence type="predicted"/>
<dbReference type="GO" id="GO:0000175">
    <property type="term" value="F:3'-5'-RNA exonuclease activity"/>
    <property type="evidence" value="ECO:0007669"/>
    <property type="project" value="TreeGrafter"/>
</dbReference>
<evidence type="ECO:0000259" key="1">
    <source>
        <dbReference type="Pfam" id="PF03372"/>
    </source>
</evidence>
<dbReference type="FunCoup" id="A0A1W4WIV4">
    <property type="interactions" value="30"/>
</dbReference>
<name>A0A1W4WIV4_AGRPL</name>
<dbReference type="STRING" id="224129.A0A1W4WIV4"/>
<sequence length="459" mass="53836">MNVNQFGLPCVPYLTFSQCVLQNQHERIAHVPTQNCMKYDLCRTETPTELLQKTKTIGKSVKTLRQWKHSKNISNSGDSSRKKGFIFKLLCYNVLAQSLLEEHPYLYQEHVQENLKWKRRWKNLKQEITEQDPDIICMQEVQETHLTDYFNITFDSLGYKSLYKKRTGYKVDGCAIFWKNDILDLLEYETVEFNQNHSTAIDRDNVAIIAKFVPRLYPKAEFIVATTHLLYNPRREDIRMAQVQLLLTELDRLAYKLKCKDENDTYKYVPVILTGDFNTQPFSPVYELITSGKFEYQYHHLFMKNRLLSPHLGITDTCQHIEILKKRMSKEPGNASDKHLTQLQHRESNFYPVRKSPSSEHKGLFCSGQLSHQLKLKSVFKHNLGDKREATTYQDEWVTVDYIFYSNVETTNNKVIEKKLKVMSRYTIPTEDQLNNVKIPNSEIGSDHLLLAAKFVIQE</sequence>